<comment type="caution">
    <text evidence="1">The sequence shown here is derived from an EMBL/GenBank/DDBJ whole genome shotgun (WGS) entry which is preliminary data.</text>
</comment>
<name>A0A1Y1Z745_9FUNG</name>
<sequence>MNNINSNSKEEHNYESTIENTNIAIKNKLEETVRKILNYNGYVKIPNLDKVISNISKNIYDKNLLMNKNAEYTDSKFKYSIRESIIENQRINEYIKTLASSILNESKETLEENSKNYLLDIINKESRNGKTYKNIYQNYRSELIKVVNRALGNYQYTNQDLAEEIVKKNVNIHKGKNYDRIIESMFMMH</sequence>
<reference evidence="1 2" key="1">
    <citation type="submission" date="2016-08" db="EMBL/GenBank/DDBJ databases">
        <title>A Parts List for Fungal Cellulosomes Revealed by Comparative Genomics.</title>
        <authorList>
            <consortium name="DOE Joint Genome Institute"/>
            <person name="Haitjema C.H."/>
            <person name="Gilmore S.P."/>
            <person name="Henske J.K."/>
            <person name="Solomon K.V."/>
            <person name="De Groot R."/>
            <person name="Kuo A."/>
            <person name="Mondo S.J."/>
            <person name="Salamov A.A."/>
            <person name="Labutti K."/>
            <person name="Zhao Z."/>
            <person name="Chiniquy J."/>
            <person name="Barry K."/>
            <person name="Brewer H.M."/>
            <person name="Purvine S.O."/>
            <person name="Wright A.T."/>
            <person name="Boxma B."/>
            <person name="Van Alen T."/>
            <person name="Hackstein J.H."/>
            <person name="Baker S.E."/>
            <person name="Grigoriev I.V."/>
            <person name="O'Malley M.A."/>
        </authorList>
    </citation>
    <scope>NUCLEOTIDE SEQUENCE [LARGE SCALE GENOMIC DNA]</scope>
    <source>
        <strain evidence="1 2">G1</strain>
    </source>
</reference>
<protein>
    <submittedName>
        <fullName evidence="1">Uncharacterized protein</fullName>
    </submittedName>
</protein>
<proteinExistence type="predicted"/>
<evidence type="ECO:0000313" key="2">
    <source>
        <dbReference type="Proteomes" id="UP000193920"/>
    </source>
</evidence>
<keyword evidence="2" id="KW-1185">Reference proteome</keyword>
<dbReference type="Proteomes" id="UP000193920">
    <property type="component" value="Unassembled WGS sequence"/>
</dbReference>
<dbReference type="EMBL" id="MCOG01000443">
    <property type="protein sequence ID" value="ORY05944.1"/>
    <property type="molecule type" value="Genomic_DNA"/>
</dbReference>
<evidence type="ECO:0000313" key="1">
    <source>
        <dbReference type="EMBL" id="ORY05944.1"/>
    </source>
</evidence>
<accession>A0A1Y1Z745</accession>
<gene>
    <name evidence="1" type="ORF">LY90DRAFT_519284</name>
</gene>
<organism evidence="1 2">
    <name type="scientific">Neocallimastix californiae</name>
    <dbReference type="NCBI Taxonomy" id="1754190"/>
    <lineage>
        <taxon>Eukaryota</taxon>
        <taxon>Fungi</taxon>
        <taxon>Fungi incertae sedis</taxon>
        <taxon>Chytridiomycota</taxon>
        <taxon>Chytridiomycota incertae sedis</taxon>
        <taxon>Neocallimastigomycetes</taxon>
        <taxon>Neocallimastigales</taxon>
        <taxon>Neocallimastigaceae</taxon>
        <taxon>Neocallimastix</taxon>
    </lineage>
</organism>
<dbReference type="AlphaFoldDB" id="A0A1Y1Z745"/>